<comment type="caution">
    <text evidence="3">The sequence shown here is derived from an EMBL/GenBank/DDBJ whole genome shotgun (WGS) entry which is preliminary data.</text>
</comment>
<evidence type="ECO:0000256" key="2">
    <source>
        <dbReference type="SAM" id="Phobius"/>
    </source>
</evidence>
<keyword evidence="2" id="KW-1133">Transmembrane helix</keyword>
<evidence type="ECO:0000256" key="1">
    <source>
        <dbReference type="SAM" id="MobiDB-lite"/>
    </source>
</evidence>
<feature type="transmembrane region" description="Helical" evidence="2">
    <location>
        <begin position="93"/>
        <end position="110"/>
    </location>
</feature>
<feature type="compositionally biased region" description="Basic and acidic residues" evidence="1">
    <location>
        <begin position="447"/>
        <end position="461"/>
    </location>
</feature>
<evidence type="ECO:0000313" key="3">
    <source>
        <dbReference type="EMBL" id="CAK9111609.1"/>
    </source>
</evidence>
<keyword evidence="2" id="KW-0812">Transmembrane</keyword>
<gene>
    <name evidence="3" type="ORF">CCMP2556_LOCUS51789</name>
</gene>
<name>A0ABP0SGV3_9DINO</name>
<feature type="transmembrane region" description="Helical" evidence="2">
    <location>
        <begin position="225"/>
        <end position="244"/>
    </location>
</feature>
<sequence>MENRSLQLVLRWVLASVATWSVSWWCLAPTDCQRHAACAQEMQKLPGRHYLISMTALLAMAFYELCGLVATYFDSKHVQALIPHIKSRCLPSFLLTLIFSHLALVEWLFSRSAWHVAHVGADGLRPSLTLRYVEWTFDVPIMFVLCGYCCLGRPLKEVSKPLMVTNFYIILSWVASLTPNAWMKWSMILVAFSLYVWVAQMTGVWTRRFEEDAPLELPCRELRPLLCYGLNLEFFLYGVIYLLAAGHLIGSDTERLCYFCLNLGSKLALAAVFVTLRAKEYHMTLTEVLKKVSVSNLGMISILRSSFDMILPCVLDTLGCCKLPQQTSGDMQKLEHMLGCPVAGANLLDFLPAKEDQANFSAYIRNVLRQADAEASCAALKTCGTWDGGTVPMAQVLHTKIQGSGPTFQATLHLSVVPRSRFGGREGRHLVCALTLGTTSVDEKDETEGKLHFDAFDERQTSETPSTAATSEDAASRSGRLVASLKDLKALGASSVLGVPEADEEGSVWADSAWGLSDHDGPMPQPAVAQDARIVGVWEGVVSQELGAYHQRLEFKNDCVTASVTVLNRQMPAEVHMNCSVEPCELDIVVFPERSSCPPPAIPYIFKIEDGQLHLCGPSGSAMRRAKAFTGPGLCIMERVSHERPVPRAACALEPLPEPEQPTVKAVTGTSGQTPRAIAALAWRARRVLGASELEASELEDWPPARRGSVRSGRVGLAVLCTTLGVAGALLAAKKR</sequence>
<keyword evidence="4" id="KW-1185">Reference proteome</keyword>
<feature type="transmembrane region" description="Helical" evidence="2">
    <location>
        <begin position="50"/>
        <end position="73"/>
    </location>
</feature>
<keyword evidence="2" id="KW-0472">Membrane</keyword>
<dbReference type="EMBL" id="CAXAMN010027583">
    <property type="protein sequence ID" value="CAK9111609.1"/>
    <property type="molecule type" value="Genomic_DNA"/>
</dbReference>
<feature type="region of interest" description="Disordered" evidence="1">
    <location>
        <begin position="445"/>
        <end position="476"/>
    </location>
</feature>
<protein>
    <submittedName>
        <fullName evidence="3">Uncharacterized protein</fullName>
    </submittedName>
</protein>
<dbReference type="Gene3D" id="1.20.1070.10">
    <property type="entry name" value="Rhodopsin 7-helix transmembrane proteins"/>
    <property type="match status" value="1"/>
</dbReference>
<feature type="transmembrane region" description="Helical" evidence="2">
    <location>
        <begin position="715"/>
        <end position="733"/>
    </location>
</feature>
<dbReference type="SUPFAM" id="SSF81321">
    <property type="entry name" value="Family A G protein-coupled receptor-like"/>
    <property type="match status" value="1"/>
</dbReference>
<accession>A0ABP0SGV3</accession>
<feature type="transmembrane region" description="Helical" evidence="2">
    <location>
        <begin position="163"/>
        <end position="182"/>
    </location>
</feature>
<proteinExistence type="predicted"/>
<feature type="transmembrane region" description="Helical" evidence="2">
    <location>
        <begin position="188"/>
        <end position="205"/>
    </location>
</feature>
<evidence type="ECO:0000313" key="4">
    <source>
        <dbReference type="Proteomes" id="UP001642484"/>
    </source>
</evidence>
<feature type="transmembrane region" description="Helical" evidence="2">
    <location>
        <begin position="130"/>
        <end position="151"/>
    </location>
</feature>
<dbReference type="Proteomes" id="UP001642484">
    <property type="component" value="Unassembled WGS sequence"/>
</dbReference>
<organism evidence="3 4">
    <name type="scientific">Durusdinium trenchii</name>
    <dbReference type="NCBI Taxonomy" id="1381693"/>
    <lineage>
        <taxon>Eukaryota</taxon>
        <taxon>Sar</taxon>
        <taxon>Alveolata</taxon>
        <taxon>Dinophyceae</taxon>
        <taxon>Suessiales</taxon>
        <taxon>Symbiodiniaceae</taxon>
        <taxon>Durusdinium</taxon>
    </lineage>
</organism>
<reference evidence="3 4" key="1">
    <citation type="submission" date="2024-02" db="EMBL/GenBank/DDBJ databases">
        <authorList>
            <person name="Chen Y."/>
            <person name="Shah S."/>
            <person name="Dougan E. K."/>
            <person name="Thang M."/>
            <person name="Chan C."/>
        </authorList>
    </citation>
    <scope>NUCLEOTIDE SEQUENCE [LARGE SCALE GENOMIC DNA]</scope>
</reference>
<feature type="compositionally biased region" description="Low complexity" evidence="1">
    <location>
        <begin position="462"/>
        <end position="473"/>
    </location>
</feature>